<feature type="signal peptide" evidence="6">
    <location>
        <begin position="1"/>
        <end position="33"/>
    </location>
</feature>
<feature type="chain" id="PRO_5045646946" evidence="6">
    <location>
        <begin position="34"/>
        <end position="149"/>
    </location>
</feature>
<dbReference type="InterPro" id="IPR027273">
    <property type="entry name" value="Neocarzinostatin-like"/>
</dbReference>
<accession>A0ABU3UK89</accession>
<dbReference type="NCBIfam" id="NF040680">
    <property type="entry name" value="chromo_anti"/>
    <property type="match status" value="1"/>
</dbReference>
<dbReference type="InterPro" id="IPR002186">
    <property type="entry name" value="Neocarzinostatin_fam"/>
</dbReference>
<evidence type="ECO:0000313" key="8">
    <source>
        <dbReference type="Proteomes" id="UP001257627"/>
    </source>
</evidence>
<protein>
    <submittedName>
        <fullName evidence="7">Enediyne antibiotic chromoprotein</fullName>
    </submittedName>
</protein>
<comment type="caution">
    <text evidence="7">The sequence shown here is derived from an EMBL/GenBank/DDBJ whole genome shotgun (WGS) entry which is preliminary data.</text>
</comment>
<evidence type="ECO:0000256" key="1">
    <source>
        <dbReference type="ARBA" id="ARBA00010648"/>
    </source>
</evidence>
<evidence type="ECO:0000256" key="6">
    <source>
        <dbReference type="SAM" id="SignalP"/>
    </source>
</evidence>
<dbReference type="RefSeq" id="WP_097286323.1">
    <property type="nucleotide sequence ID" value="NZ_CP107955.1"/>
</dbReference>
<keyword evidence="8" id="KW-1185">Reference proteome</keyword>
<comment type="similarity">
    <text evidence="1">Belongs to the neocarzinostatin family.</text>
</comment>
<reference evidence="7 8" key="1">
    <citation type="submission" date="2023-02" db="EMBL/GenBank/DDBJ databases">
        <authorList>
            <person name="Maleckis M."/>
        </authorList>
    </citation>
    <scope>NUCLEOTIDE SEQUENCE [LARGE SCALE GENOMIC DNA]</scope>
    <source>
        <strain evidence="7 8">P8-A2</strain>
    </source>
</reference>
<dbReference type="SUPFAM" id="SSF49319">
    <property type="entry name" value="Actinoxanthin-like"/>
    <property type="match status" value="1"/>
</dbReference>
<dbReference type="PRINTS" id="PR01885">
    <property type="entry name" value="MACROMOMYCIN"/>
</dbReference>
<evidence type="ECO:0000256" key="4">
    <source>
        <dbReference type="ARBA" id="ARBA00023125"/>
    </source>
</evidence>
<keyword evidence="3" id="KW-0044">Antibiotic</keyword>
<dbReference type="Gene3D" id="2.60.40.230">
    <property type="entry name" value="Neocarzinostatin-like"/>
    <property type="match status" value="1"/>
</dbReference>
<organism evidence="7 8">
    <name type="scientific">Streptomyces mirabilis</name>
    <dbReference type="NCBI Taxonomy" id="68239"/>
    <lineage>
        <taxon>Bacteria</taxon>
        <taxon>Bacillati</taxon>
        <taxon>Actinomycetota</taxon>
        <taxon>Actinomycetes</taxon>
        <taxon>Kitasatosporales</taxon>
        <taxon>Streptomycetaceae</taxon>
        <taxon>Streptomyces</taxon>
    </lineage>
</organism>
<dbReference type="Pfam" id="PF00960">
    <property type="entry name" value="Neocarzinostat"/>
    <property type="match status" value="1"/>
</dbReference>
<evidence type="ECO:0000256" key="2">
    <source>
        <dbReference type="ARBA" id="ARBA00022529"/>
    </source>
</evidence>
<evidence type="ECO:0000256" key="5">
    <source>
        <dbReference type="ARBA" id="ARBA00023157"/>
    </source>
</evidence>
<gene>
    <name evidence="7" type="ORF">PU648_18835</name>
</gene>
<name>A0ABU3UK89_9ACTN</name>
<dbReference type="EMBL" id="JARAKF010000001">
    <property type="protein sequence ID" value="MDU8994351.1"/>
    <property type="molecule type" value="Genomic_DNA"/>
</dbReference>
<keyword evidence="2" id="KW-0929">Antimicrobial</keyword>
<evidence type="ECO:0000256" key="3">
    <source>
        <dbReference type="ARBA" id="ARBA00023022"/>
    </source>
</evidence>
<evidence type="ECO:0000313" key="7">
    <source>
        <dbReference type="EMBL" id="MDU8994351.1"/>
    </source>
</evidence>
<keyword evidence="6" id="KW-0732">Signal</keyword>
<keyword evidence="5" id="KW-1015">Disulfide bond</keyword>
<sequence>MISKKRIALISKAGLTGAAAVAAMLAVSVPATAAATAVGVTVTPSTGLSDGASVTVNVTGFGAAEAVSATECAGDPAAGTLVCDVAGIKQLTTDATGAGSTAFTVKKTFQGQDQSGAAVDVNCATIAGGCFIGASNEAQNRDTAAISFA</sequence>
<keyword evidence="4" id="KW-0238">DNA-binding</keyword>
<proteinExistence type="inferred from homology"/>
<dbReference type="Proteomes" id="UP001257627">
    <property type="component" value="Unassembled WGS sequence"/>
</dbReference>